<protein>
    <recommendedName>
        <fullName evidence="2">Yeast cell wall synthesis Kre9/Knh1-like N-terminal domain-containing protein</fullName>
    </recommendedName>
</protein>
<dbReference type="Pfam" id="PF10342">
    <property type="entry name" value="Kre9_KNH"/>
    <property type="match status" value="1"/>
</dbReference>
<organism evidence="3 4">
    <name type="scientific">Seiridium unicorne</name>
    <dbReference type="NCBI Taxonomy" id="138068"/>
    <lineage>
        <taxon>Eukaryota</taxon>
        <taxon>Fungi</taxon>
        <taxon>Dikarya</taxon>
        <taxon>Ascomycota</taxon>
        <taxon>Pezizomycotina</taxon>
        <taxon>Sordariomycetes</taxon>
        <taxon>Xylariomycetidae</taxon>
        <taxon>Amphisphaeriales</taxon>
        <taxon>Sporocadaceae</taxon>
        <taxon>Seiridium</taxon>
    </lineage>
</organism>
<keyword evidence="4" id="KW-1185">Reference proteome</keyword>
<sequence>MPSLAAAILVLGYVSSSKNILFVYGKSKKLTDPLSAAVFAQTPGFDPMSQPTNWQDVPAGEIFQITWDPTNYKGTVTLELLGGGSPATLQILGNIAQGVDNQKGQYNWPVPVRSDQLDTYGIRILLEANPSIFQYSFPFHIRPYTSQTTNQATISSASQVVSQTTPTTTSLSVTQSAIQSSTQPVAQTTTKLPDRCKVRRRWAPPEFGYPTS</sequence>
<dbReference type="EMBL" id="JARVKF010000418">
    <property type="protein sequence ID" value="KAK9415254.1"/>
    <property type="molecule type" value="Genomic_DNA"/>
</dbReference>
<comment type="caution">
    <text evidence="3">The sequence shown here is derived from an EMBL/GenBank/DDBJ whole genome shotgun (WGS) entry which is preliminary data.</text>
</comment>
<evidence type="ECO:0000313" key="4">
    <source>
        <dbReference type="Proteomes" id="UP001408356"/>
    </source>
</evidence>
<dbReference type="PANTHER" id="PTHR40633:SF1">
    <property type="entry name" value="GPI ANCHORED SERINE-THREONINE RICH PROTEIN (AFU_ORTHOLOGUE AFUA_1G03630)"/>
    <property type="match status" value="1"/>
</dbReference>
<name>A0ABR2UL65_9PEZI</name>
<accession>A0ABR2UL65</accession>
<proteinExistence type="predicted"/>
<feature type="domain" description="Yeast cell wall synthesis Kre9/Knh1-like N-terminal" evidence="2">
    <location>
        <begin position="50"/>
        <end position="141"/>
    </location>
</feature>
<dbReference type="PANTHER" id="PTHR40633">
    <property type="entry name" value="MATRIX PROTEIN, PUTATIVE (AFU_ORTHOLOGUE AFUA_8G05410)-RELATED"/>
    <property type="match status" value="1"/>
</dbReference>
<dbReference type="Proteomes" id="UP001408356">
    <property type="component" value="Unassembled WGS sequence"/>
</dbReference>
<keyword evidence="1" id="KW-0732">Signal</keyword>
<evidence type="ECO:0000256" key="1">
    <source>
        <dbReference type="ARBA" id="ARBA00022729"/>
    </source>
</evidence>
<gene>
    <name evidence="3" type="ORF">SUNI508_02102</name>
</gene>
<evidence type="ECO:0000259" key="2">
    <source>
        <dbReference type="Pfam" id="PF10342"/>
    </source>
</evidence>
<dbReference type="InterPro" id="IPR052982">
    <property type="entry name" value="SRP1/TIP1-like"/>
</dbReference>
<reference evidence="3 4" key="1">
    <citation type="journal article" date="2024" name="J. Plant Pathol.">
        <title>Sequence and assembly of the genome of Seiridium unicorne, isolate CBS 538.82, causal agent of cypress canker disease.</title>
        <authorList>
            <person name="Scali E."/>
            <person name="Rocca G.D."/>
            <person name="Danti R."/>
            <person name="Garbelotto M."/>
            <person name="Barberini S."/>
            <person name="Baroncelli R."/>
            <person name="Emiliani G."/>
        </authorList>
    </citation>
    <scope>NUCLEOTIDE SEQUENCE [LARGE SCALE GENOMIC DNA]</scope>
    <source>
        <strain evidence="3 4">BM-138-508</strain>
    </source>
</reference>
<evidence type="ECO:0000313" key="3">
    <source>
        <dbReference type="EMBL" id="KAK9415254.1"/>
    </source>
</evidence>
<dbReference type="InterPro" id="IPR018466">
    <property type="entry name" value="Kre9/Knh1-like_N"/>
</dbReference>